<dbReference type="Pfam" id="PF00106">
    <property type="entry name" value="adh_short"/>
    <property type="match status" value="1"/>
</dbReference>
<dbReference type="OrthoDB" id="3237043at2"/>
<organism evidence="2 3">
    <name type="scientific">Nocardia colli</name>
    <dbReference type="NCBI Taxonomy" id="2545717"/>
    <lineage>
        <taxon>Bacteria</taxon>
        <taxon>Bacillati</taxon>
        <taxon>Actinomycetota</taxon>
        <taxon>Actinomycetes</taxon>
        <taxon>Mycobacteriales</taxon>
        <taxon>Nocardiaceae</taxon>
        <taxon>Nocardia</taxon>
    </lineage>
</organism>
<dbReference type="SUPFAM" id="SSF51735">
    <property type="entry name" value="NAD(P)-binding Rossmann-fold domains"/>
    <property type="match status" value="1"/>
</dbReference>
<keyword evidence="3" id="KW-1185">Reference proteome</keyword>
<dbReference type="EMBL" id="VXLC01000030">
    <property type="protein sequence ID" value="KAA8881979.1"/>
    <property type="molecule type" value="Genomic_DNA"/>
</dbReference>
<proteinExistence type="predicted"/>
<dbReference type="GO" id="GO:0016491">
    <property type="term" value="F:oxidoreductase activity"/>
    <property type="evidence" value="ECO:0007669"/>
    <property type="project" value="UniProtKB-KW"/>
</dbReference>
<protein>
    <submittedName>
        <fullName evidence="2">SDR family NAD(P)-dependent oxidoreductase</fullName>
    </submittedName>
</protein>
<keyword evidence="1" id="KW-0560">Oxidoreductase</keyword>
<accession>A0A5N0E0Z2</accession>
<sequence length="294" mass="31583">MGDNDTDLTGKRIVITGATNGIGKEIARALIRRGAALTLVARNESKAAATAEELRQEPGAASVPDIVVGDLADLASVRRAGEEIRNRYASIDVLINNAGIHALFSRTTVDGFESMAATNHLGPFLLTNLLLDQLIAAAPSRIVITASEAHRNGGRPDLDHFAEPRNFGPVGSFRSYGRSKLLNILFTQELARRLDGTGVTVNCFCPGANATGLISDTRLFAVPLKALARTRIIRRPEVGARAGIDLTIDPNLQTTTGQFITSTPGLNLLPPVSIRRDTDYQQRLWLRSAELVGL</sequence>
<dbReference type="PANTHER" id="PTHR43157">
    <property type="entry name" value="PHOSPHATIDYLINOSITOL-GLYCAN BIOSYNTHESIS CLASS F PROTEIN-RELATED"/>
    <property type="match status" value="1"/>
</dbReference>
<evidence type="ECO:0000256" key="1">
    <source>
        <dbReference type="ARBA" id="ARBA00023002"/>
    </source>
</evidence>
<evidence type="ECO:0000313" key="3">
    <source>
        <dbReference type="Proteomes" id="UP000323876"/>
    </source>
</evidence>
<reference evidence="2 3" key="1">
    <citation type="submission" date="2019-09" db="EMBL/GenBank/DDBJ databases">
        <authorList>
            <person name="Wang X."/>
        </authorList>
    </citation>
    <scope>NUCLEOTIDE SEQUENCE [LARGE SCALE GENOMIC DNA]</scope>
    <source>
        <strain evidence="2 3">CICC 11023</strain>
    </source>
</reference>
<dbReference type="Gene3D" id="3.40.50.720">
    <property type="entry name" value="NAD(P)-binding Rossmann-like Domain"/>
    <property type="match status" value="1"/>
</dbReference>
<dbReference type="InterPro" id="IPR002347">
    <property type="entry name" value="SDR_fam"/>
</dbReference>
<dbReference type="PRINTS" id="PR00081">
    <property type="entry name" value="GDHRDH"/>
</dbReference>
<comment type="caution">
    <text evidence="2">The sequence shown here is derived from an EMBL/GenBank/DDBJ whole genome shotgun (WGS) entry which is preliminary data.</text>
</comment>
<dbReference type="RefSeq" id="WP_150407345.1">
    <property type="nucleotide sequence ID" value="NZ_VXLC01000030.1"/>
</dbReference>
<evidence type="ECO:0000313" key="2">
    <source>
        <dbReference type="EMBL" id="KAA8881979.1"/>
    </source>
</evidence>
<dbReference type="Proteomes" id="UP000323876">
    <property type="component" value="Unassembled WGS sequence"/>
</dbReference>
<name>A0A5N0E0Z2_9NOCA</name>
<gene>
    <name evidence="2" type="ORF">F3087_39800</name>
</gene>
<dbReference type="InterPro" id="IPR036291">
    <property type="entry name" value="NAD(P)-bd_dom_sf"/>
</dbReference>
<dbReference type="PANTHER" id="PTHR43157:SF31">
    <property type="entry name" value="PHOSPHATIDYLINOSITOL-GLYCAN BIOSYNTHESIS CLASS F PROTEIN"/>
    <property type="match status" value="1"/>
</dbReference>
<dbReference type="AlphaFoldDB" id="A0A5N0E0Z2"/>